<evidence type="ECO:0000256" key="2">
    <source>
        <dbReference type="ARBA" id="ARBA00004123"/>
    </source>
</evidence>
<feature type="compositionally biased region" description="Basic and acidic residues" evidence="14">
    <location>
        <begin position="117"/>
        <end position="130"/>
    </location>
</feature>
<keyword evidence="18" id="KW-1185">Reference proteome</keyword>
<accession>A0A9P0FPC4</accession>
<dbReference type="GO" id="GO:0005634">
    <property type="term" value="C:nucleus"/>
    <property type="evidence" value="ECO:0007669"/>
    <property type="project" value="UniProtKB-SubCell"/>
</dbReference>
<evidence type="ECO:0000256" key="12">
    <source>
        <dbReference type="PROSITE-ProRule" id="PRU00042"/>
    </source>
</evidence>
<dbReference type="FunFam" id="3.30.160.60:FF:000512">
    <property type="entry name" value="zinc finger protein 197 isoform X1"/>
    <property type="match status" value="1"/>
</dbReference>
<dbReference type="Proteomes" id="UP001154114">
    <property type="component" value="Chromosome 1"/>
</dbReference>
<feature type="domain" description="C2H2-type" evidence="15">
    <location>
        <begin position="516"/>
        <end position="543"/>
    </location>
</feature>
<sequence length="714" mass="81412">MASSLPRDVKIEDLCRTCLSKDNELFGLYNSLDSGVPLDIVVSTVTGLKIRKDDGYPCSICSECKESASKAFAYKRKSEYAFASLRVAVERENKSQNNDLEVKTEVLSTDNDDMSDTIDHIDSTDNHDITDNLDITDNNETMETTDNNDDYDSDDNNDGTERSFIVHSRSTKLDPVKKEVLEVKFACVNCSVDFDTPNELQEHNKSCIKVESDAVNSNYCPPCETYFNSAENLTKHMWENHREIMGPKKRGRPKKVQTSTILNKLSENGFCITPVAPVAVGTHQCGFCKKTFATKEEVYAHFITHAEKVLCCGQCTKVYIDQDAFKKHQCVDEQRPSEENLRPNEDGAGQEQNEAESPEKKTIIREITIGELLNPNAQTGLSISLCVCDICYCLVLSESELDKHRDAEHPEASRRCNLCTKQFASIRSAARHRAVCKHHERKFKCTTCGLRFAFEISLNKHILRYHEGQSVSVQFIDSKTKLEKTQYQCDTCGRNFYKRELLIKHTKIHTPLEKFYECDVCQKKFHRRDNLRSHKRVHEVQENKSQPGNCLCLYCGRSFSNSSNLIVHMRRHTGEKPYKCDFCDKGFPRSSDLQCHRRSHTGEKPCVCRVCGKGFSRSNKLSRHMRVHTGQRPYKCTYCEKAFSQSNDLNLHIRRHTGDRPYNCEVCGDRFIQGTALQNHRRAHGHFTATVPTAGETSTHAFTVQNLNPTNHTI</sequence>
<protein>
    <submittedName>
        <fullName evidence="17">Uncharacterized protein</fullName>
    </submittedName>
</protein>
<dbReference type="PANTHER" id="PTHR24406">
    <property type="entry name" value="TRANSCRIPTIONAL REPRESSOR CTCFL-RELATED"/>
    <property type="match status" value="1"/>
</dbReference>
<dbReference type="PROSITE" id="PS50157">
    <property type="entry name" value="ZINC_FINGER_C2H2_2"/>
    <property type="match status" value="9"/>
</dbReference>
<feature type="compositionally biased region" description="Low complexity" evidence="14">
    <location>
        <begin position="132"/>
        <end position="145"/>
    </location>
</feature>
<dbReference type="InterPro" id="IPR012934">
    <property type="entry name" value="Znf_AD"/>
</dbReference>
<dbReference type="Pfam" id="PF00096">
    <property type="entry name" value="zf-C2H2"/>
    <property type="match status" value="5"/>
</dbReference>
<dbReference type="SMART" id="SM00355">
    <property type="entry name" value="ZnF_C2H2"/>
    <property type="match status" value="13"/>
</dbReference>
<dbReference type="GO" id="GO:0008270">
    <property type="term" value="F:zinc ion binding"/>
    <property type="evidence" value="ECO:0007669"/>
    <property type="project" value="UniProtKB-UniRule"/>
</dbReference>
<feature type="domain" description="C2H2-type" evidence="15">
    <location>
        <begin position="550"/>
        <end position="577"/>
    </location>
</feature>
<dbReference type="PROSITE" id="PS00028">
    <property type="entry name" value="ZINC_FINGER_C2H2_1"/>
    <property type="match status" value="9"/>
</dbReference>
<feature type="domain" description="C2H2-type" evidence="15">
    <location>
        <begin position="283"/>
        <end position="310"/>
    </location>
</feature>
<evidence type="ECO:0000256" key="1">
    <source>
        <dbReference type="ARBA" id="ARBA00003767"/>
    </source>
</evidence>
<dbReference type="OrthoDB" id="8117402at2759"/>
<feature type="binding site" evidence="13">
    <location>
        <position position="15"/>
    </location>
    <ligand>
        <name>Zn(2+)</name>
        <dbReference type="ChEBI" id="CHEBI:29105"/>
    </ligand>
</feature>
<evidence type="ECO:0000259" key="16">
    <source>
        <dbReference type="PROSITE" id="PS51915"/>
    </source>
</evidence>
<evidence type="ECO:0000256" key="3">
    <source>
        <dbReference type="ARBA" id="ARBA00006991"/>
    </source>
</evidence>
<dbReference type="SUPFAM" id="SSF57716">
    <property type="entry name" value="Glucocorticoid receptor-like (DNA-binding domain)"/>
    <property type="match status" value="1"/>
</dbReference>
<dbReference type="InterPro" id="IPR036236">
    <property type="entry name" value="Znf_C2H2_sf"/>
</dbReference>
<keyword evidence="9" id="KW-0238">DNA-binding</keyword>
<dbReference type="FunFam" id="3.30.160.60:FF:001290">
    <property type="entry name" value="Zinc finger 45-like"/>
    <property type="match status" value="1"/>
</dbReference>
<evidence type="ECO:0000256" key="6">
    <source>
        <dbReference type="ARBA" id="ARBA00022771"/>
    </source>
</evidence>
<comment type="subcellular location">
    <subcellularLocation>
        <location evidence="2">Nucleus</location>
    </subcellularLocation>
</comment>
<dbReference type="FunFam" id="3.30.160.60:FF:000478">
    <property type="entry name" value="Zinc finger protein 133"/>
    <property type="match status" value="1"/>
</dbReference>
<evidence type="ECO:0000256" key="8">
    <source>
        <dbReference type="ARBA" id="ARBA00023015"/>
    </source>
</evidence>
<keyword evidence="6 12" id="KW-0863">Zinc-finger</keyword>
<evidence type="ECO:0000313" key="18">
    <source>
        <dbReference type="Proteomes" id="UP001154114"/>
    </source>
</evidence>
<dbReference type="Pfam" id="PF07776">
    <property type="entry name" value="zf-AD"/>
    <property type="match status" value="1"/>
</dbReference>
<dbReference type="Pfam" id="PF13912">
    <property type="entry name" value="zf-C2H2_6"/>
    <property type="match status" value="2"/>
</dbReference>
<feature type="binding site" evidence="13">
    <location>
        <position position="18"/>
    </location>
    <ligand>
        <name>Zn(2+)</name>
        <dbReference type="ChEBI" id="CHEBI:29105"/>
    </ligand>
</feature>
<keyword evidence="4 13" id="KW-0479">Metal-binding</keyword>
<feature type="domain" description="C2H2-type" evidence="15">
    <location>
        <begin position="662"/>
        <end position="684"/>
    </location>
</feature>
<gene>
    <name evidence="17" type="ORF">CINC_LOCUS500</name>
</gene>
<feature type="domain" description="C2H2-type" evidence="15">
    <location>
        <begin position="487"/>
        <end position="514"/>
    </location>
</feature>
<feature type="domain" description="C2H2-type" evidence="15">
    <location>
        <begin position="634"/>
        <end position="661"/>
    </location>
</feature>
<evidence type="ECO:0000256" key="7">
    <source>
        <dbReference type="ARBA" id="ARBA00022833"/>
    </source>
</evidence>
<dbReference type="SMART" id="SM00868">
    <property type="entry name" value="zf-AD"/>
    <property type="match status" value="1"/>
</dbReference>
<keyword evidence="10" id="KW-0804">Transcription</keyword>
<evidence type="ECO:0000256" key="10">
    <source>
        <dbReference type="ARBA" id="ARBA00023163"/>
    </source>
</evidence>
<feature type="domain" description="C2H2-type" evidence="15">
    <location>
        <begin position="578"/>
        <end position="605"/>
    </location>
</feature>
<comment type="similarity">
    <text evidence="3">Belongs to the krueppel C2H2-type zinc-finger protein family.</text>
</comment>
<organism evidence="17 18">
    <name type="scientific">Chrysodeixis includens</name>
    <name type="common">Soybean looper</name>
    <name type="synonym">Pseudoplusia includens</name>
    <dbReference type="NCBI Taxonomy" id="689277"/>
    <lineage>
        <taxon>Eukaryota</taxon>
        <taxon>Metazoa</taxon>
        <taxon>Ecdysozoa</taxon>
        <taxon>Arthropoda</taxon>
        <taxon>Hexapoda</taxon>
        <taxon>Insecta</taxon>
        <taxon>Pterygota</taxon>
        <taxon>Neoptera</taxon>
        <taxon>Endopterygota</taxon>
        <taxon>Lepidoptera</taxon>
        <taxon>Glossata</taxon>
        <taxon>Ditrysia</taxon>
        <taxon>Noctuoidea</taxon>
        <taxon>Noctuidae</taxon>
        <taxon>Plusiinae</taxon>
        <taxon>Chrysodeixis</taxon>
    </lineage>
</organism>
<dbReference type="PROSITE" id="PS51915">
    <property type="entry name" value="ZAD"/>
    <property type="match status" value="1"/>
</dbReference>
<proteinExistence type="inferred from homology"/>
<comment type="function">
    <text evidence="1">May be involved in transcriptional regulation.</text>
</comment>
<dbReference type="FunFam" id="3.30.160.60:FF:002455">
    <property type="entry name" value="FI03704p"/>
    <property type="match status" value="1"/>
</dbReference>
<evidence type="ECO:0000256" key="14">
    <source>
        <dbReference type="SAM" id="MobiDB-lite"/>
    </source>
</evidence>
<feature type="compositionally biased region" description="Basic and acidic residues" evidence="14">
    <location>
        <begin position="333"/>
        <end position="345"/>
    </location>
</feature>
<dbReference type="EMBL" id="LR824004">
    <property type="protein sequence ID" value="CAH0578142.1"/>
    <property type="molecule type" value="Genomic_DNA"/>
</dbReference>
<feature type="domain" description="C2H2-type" evidence="15">
    <location>
        <begin position="606"/>
        <end position="633"/>
    </location>
</feature>
<feature type="region of interest" description="Disordered" evidence="14">
    <location>
        <begin position="111"/>
        <end position="162"/>
    </location>
</feature>
<keyword evidence="5" id="KW-0677">Repeat</keyword>
<evidence type="ECO:0000313" key="17">
    <source>
        <dbReference type="EMBL" id="CAH0578142.1"/>
    </source>
</evidence>
<dbReference type="InterPro" id="IPR050888">
    <property type="entry name" value="ZnF_C2H2-type_TF"/>
</dbReference>
<name>A0A9P0FPC4_CHRIL</name>
<feature type="binding site" evidence="13">
    <location>
        <position position="64"/>
    </location>
    <ligand>
        <name>Zn(2+)</name>
        <dbReference type="ChEBI" id="CHEBI:29105"/>
    </ligand>
</feature>
<feature type="domain" description="ZAD" evidence="16">
    <location>
        <begin position="13"/>
        <end position="88"/>
    </location>
</feature>
<evidence type="ECO:0000256" key="4">
    <source>
        <dbReference type="ARBA" id="ARBA00022723"/>
    </source>
</evidence>
<evidence type="ECO:0000259" key="15">
    <source>
        <dbReference type="PROSITE" id="PS50157"/>
    </source>
</evidence>
<dbReference type="AlphaFoldDB" id="A0A9P0FPC4"/>
<dbReference type="InterPro" id="IPR013087">
    <property type="entry name" value="Znf_C2H2_type"/>
</dbReference>
<feature type="binding site" evidence="13">
    <location>
        <position position="61"/>
    </location>
    <ligand>
        <name>Zn(2+)</name>
        <dbReference type="ChEBI" id="CHEBI:29105"/>
    </ligand>
</feature>
<evidence type="ECO:0000256" key="11">
    <source>
        <dbReference type="ARBA" id="ARBA00023242"/>
    </source>
</evidence>
<feature type="domain" description="C2H2-type" evidence="15">
    <location>
        <begin position="443"/>
        <end position="471"/>
    </location>
</feature>
<keyword evidence="11" id="KW-0539">Nucleus</keyword>
<evidence type="ECO:0000256" key="13">
    <source>
        <dbReference type="PROSITE-ProRule" id="PRU01263"/>
    </source>
</evidence>
<keyword evidence="7 13" id="KW-0862">Zinc</keyword>
<dbReference type="SUPFAM" id="SSF57667">
    <property type="entry name" value="beta-beta-alpha zinc fingers"/>
    <property type="match status" value="6"/>
</dbReference>
<reference evidence="17" key="1">
    <citation type="submission" date="2021-12" db="EMBL/GenBank/DDBJ databases">
        <authorList>
            <person name="King R."/>
        </authorList>
    </citation>
    <scope>NUCLEOTIDE SEQUENCE</scope>
</reference>
<keyword evidence="8" id="KW-0805">Transcription regulation</keyword>
<evidence type="ECO:0000256" key="9">
    <source>
        <dbReference type="ARBA" id="ARBA00023125"/>
    </source>
</evidence>
<dbReference type="FunFam" id="3.30.160.60:FF:000226">
    <property type="entry name" value="Zinc finger protein 236 variant"/>
    <property type="match status" value="1"/>
</dbReference>
<evidence type="ECO:0000256" key="5">
    <source>
        <dbReference type="ARBA" id="ARBA00022737"/>
    </source>
</evidence>
<dbReference type="GO" id="GO:0003677">
    <property type="term" value="F:DNA binding"/>
    <property type="evidence" value="ECO:0007669"/>
    <property type="project" value="UniProtKB-KW"/>
</dbReference>
<dbReference type="FunFam" id="3.30.160.60:FF:000065">
    <property type="entry name" value="B-cell CLL/lymphoma 6, member B"/>
    <property type="match status" value="1"/>
</dbReference>
<feature type="compositionally biased region" description="Acidic residues" evidence="14">
    <location>
        <begin position="146"/>
        <end position="158"/>
    </location>
</feature>
<feature type="region of interest" description="Disordered" evidence="14">
    <location>
        <begin position="333"/>
        <end position="360"/>
    </location>
</feature>
<dbReference type="Gene3D" id="3.30.160.60">
    <property type="entry name" value="Classic Zinc Finger"/>
    <property type="match status" value="10"/>
</dbReference>